<dbReference type="GO" id="GO:0005634">
    <property type="term" value="C:nucleus"/>
    <property type="evidence" value="ECO:0007669"/>
    <property type="project" value="TreeGrafter"/>
</dbReference>
<dbReference type="GO" id="GO:0000796">
    <property type="term" value="C:condensin complex"/>
    <property type="evidence" value="ECO:0007669"/>
    <property type="project" value="TreeGrafter"/>
</dbReference>
<reference evidence="5" key="2">
    <citation type="submission" date="2014-03" db="EMBL/GenBank/DDBJ databases">
        <authorList>
            <person name="Genoscope - CEA"/>
        </authorList>
    </citation>
    <scope>NUCLEOTIDE SEQUENCE</scope>
</reference>
<dbReference type="InterPro" id="IPR031739">
    <property type="entry name" value="Ncaph2"/>
</dbReference>
<dbReference type="GO" id="GO:0010032">
    <property type="term" value="P:meiotic chromosome condensation"/>
    <property type="evidence" value="ECO:0007669"/>
    <property type="project" value="TreeGrafter"/>
</dbReference>
<name>A0A060XDA7_ONCMY</name>
<dbReference type="PANTHER" id="PTHR14324:SF3">
    <property type="entry name" value="CONDENSIN-2 COMPLEX SUBUNIT H2"/>
    <property type="match status" value="1"/>
</dbReference>
<reference evidence="5" key="1">
    <citation type="journal article" date="2014" name="Nat. Commun.">
        <title>The rainbow trout genome provides novel insights into evolution after whole-genome duplication in vertebrates.</title>
        <authorList>
            <person name="Berthelot C."/>
            <person name="Brunet F."/>
            <person name="Chalopin D."/>
            <person name="Juanchich A."/>
            <person name="Bernard M."/>
            <person name="Noel B."/>
            <person name="Bento P."/>
            <person name="Da Silva C."/>
            <person name="Labadie K."/>
            <person name="Alberti A."/>
            <person name="Aury J.M."/>
            <person name="Louis A."/>
            <person name="Dehais P."/>
            <person name="Bardou P."/>
            <person name="Montfort J."/>
            <person name="Klopp C."/>
            <person name="Cabau C."/>
            <person name="Gaspin C."/>
            <person name="Thorgaard G.H."/>
            <person name="Boussaha M."/>
            <person name="Quillet E."/>
            <person name="Guyomard R."/>
            <person name="Galiana D."/>
            <person name="Bobe J."/>
            <person name="Volff J.N."/>
            <person name="Genet C."/>
            <person name="Wincker P."/>
            <person name="Jaillon O."/>
            <person name="Roest Crollius H."/>
            <person name="Guiguen Y."/>
        </authorList>
    </citation>
    <scope>NUCLEOTIDE SEQUENCE [LARGE SCALE GENOMIC DNA]</scope>
</reference>
<dbReference type="GO" id="GO:0051306">
    <property type="term" value="P:mitotic sister chromatid separation"/>
    <property type="evidence" value="ECO:0007669"/>
    <property type="project" value="TreeGrafter"/>
</dbReference>
<dbReference type="InterPro" id="IPR009378">
    <property type="entry name" value="H2_N"/>
</dbReference>
<dbReference type="GO" id="GO:0003682">
    <property type="term" value="F:chromatin binding"/>
    <property type="evidence" value="ECO:0007669"/>
    <property type="project" value="TreeGrafter"/>
</dbReference>
<feature type="domain" description="Condensin II complex subunit H2 N-terminal" evidence="4">
    <location>
        <begin position="45"/>
        <end position="74"/>
    </location>
</feature>
<dbReference type="AlphaFoldDB" id="A0A060XDA7"/>
<organism evidence="5 6">
    <name type="scientific">Oncorhynchus mykiss</name>
    <name type="common">Rainbow trout</name>
    <name type="synonym">Salmo gairdneri</name>
    <dbReference type="NCBI Taxonomy" id="8022"/>
    <lineage>
        <taxon>Eukaryota</taxon>
        <taxon>Metazoa</taxon>
        <taxon>Chordata</taxon>
        <taxon>Craniata</taxon>
        <taxon>Vertebrata</taxon>
        <taxon>Euteleostomi</taxon>
        <taxon>Actinopterygii</taxon>
        <taxon>Neopterygii</taxon>
        <taxon>Teleostei</taxon>
        <taxon>Protacanthopterygii</taxon>
        <taxon>Salmoniformes</taxon>
        <taxon>Salmonidae</taxon>
        <taxon>Salmoninae</taxon>
        <taxon>Oncorhynchus</taxon>
    </lineage>
</organism>
<accession>A0A060XDA7</accession>
<protein>
    <recommendedName>
        <fullName evidence="1">Condensin-2 complex subunit H2</fullName>
    </recommendedName>
    <alternativeName>
        <fullName evidence="3">Non-SMC condensin II complex subunit H2</fullName>
    </alternativeName>
</protein>
<dbReference type="PANTHER" id="PTHR14324">
    <property type="entry name" value="CONDENSIN-2 COMPLEX SUBUNIT H2"/>
    <property type="match status" value="1"/>
</dbReference>
<dbReference type="STRING" id="8022.A0A060XDA7"/>
<evidence type="ECO:0000256" key="1">
    <source>
        <dbReference type="ARBA" id="ARBA00016903"/>
    </source>
</evidence>
<evidence type="ECO:0000256" key="3">
    <source>
        <dbReference type="ARBA" id="ARBA00030479"/>
    </source>
</evidence>
<gene>
    <name evidence="5" type="ORF">GSONMT00035183001</name>
</gene>
<evidence type="ECO:0000313" key="5">
    <source>
        <dbReference type="EMBL" id="CDQ75254.1"/>
    </source>
</evidence>
<evidence type="ECO:0000313" key="6">
    <source>
        <dbReference type="Proteomes" id="UP000193380"/>
    </source>
</evidence>
<dbReference type="Proteomes" id="UP000193380">
    <property type="component" value="Unassembled WGS sequence"/>
</dbReference>
<proteinExistence type="predicted"/>
<keyword evidence="2" id="KW-0226">DNA condensation</keyword>
<dbReference type="EMBL" id="FR905038">
    <property type="protein sequence ID" value="CDQ75254.1"/>
    <property type="molecule type" value="Genomic_DNA"/>
</dbReference>
<sequence length="84" mass="9555">MNTIACVRGSKVYQHILHVYKFGTPLSFVNQRLQGLGAMDTVETRFTHLLQPIRELTKNWDIDVASELADYLEEPVACTMGQIM</sequence>
<dbReference type="PaxDb" id="8022-A0A060XDA7"/>
<evidence type="ECO:0000259" key="4">
    <source>
        <dbReference type="Pfam" id="PF06278"/>
    </source>
</evidence>
<dbReference type="Pfam" id="PF06278">
    <property type="entry name" value="CNDH2_N"/>
    <property type="match status" value="1"/>
</dbReference>
<evidence type="ECO:0000256" key="2">
    <source>
        <dbReference type="ARBA" id="ARBA00023067"/>
    </source>
</evidence>